<proteinExistence type="inferred from homology"/>
<dbReference type="CDD" id="cd08236">
    <property type="entry name" value="sugar_DH"/>
    <property type="match status" value="1"/>
</dbReference>
<dbReference type="PANTHER" id="PTHR43401:SF2">
    <property type="entry name" value="L-THREONINE 3-DEHYDROGENASE"/>
    <property type="match status" value="1"/>
</dbReference>
<evidence type="ECO:0000313" key="6">
    <source>
        <dbReference type="EMBL" id="XBH12466.1"/>
    </source>
</evidence>
<dbReference type="PROSITE" id="PS00059">
    <property type="entry name" value="ADH_ZINC"/>
    <property type="match status" value="1"/>
</dbReference>
<reference evidence="6" key="1">
    <citation type="submission" date="2023-03" db="EMBL/GenBank/DDBJ databases">
        <title>Edaphobacter sp.</title>
        <authorList>
            <person name="Huber K.J."/>
            <person name="Papendorf J."/>
            <person name="Pilke C."/>
            <person name="Bunk B."/>
            <person name="Sproeer C."/>
            <person name="Pester M."/>
        </authorList>
    </citation>
    <scope>NUCLEOTIDE SEQUENCE</scope>
    <source>
        <strain evidence="6">DSM 109920</strain>
    </source>
</reference>
<gene>
    <name evidence="6" type="ORF">P8936_12275</name>
</gene>
<dbReference type="InterPro" id="IPR013154">
    <property type="entry name" value="ADH-like_N"/>
</dbReference>
<dbReference type="InterPro" id="IPR020843">
    <property type="entry name" value="ER"/>
</dbReference>
<dbReference type="PANTHER" id="PTHR43401">
    <property type="entry name" value="L-THREONINE 3-DEHYDROGENASE"/>
    <property type="match status" value="1"/>
</dbReference>
<dbReference type="SUPFAM" id="SSF50129">
    <property type="entry name" value="GroES-like"/>
    <property type="match status" value="1"/>
</dbReference>
<dbReference type="GO" id="GO:0008270">
    <property type="term" value="F:zinc ion binding"/>
    <property type="evidence" value="ECO:0007669"/>
    <property type="project" value="InterPro"/>
</dbReference>
<dbReference type="InterPro" id="IPR013149">
    <property type="entry name" value="ADH-like_C"/>
</dbReference>
<dbReference type="RefSeq" id="WP_348269487.1">
    <property type="nucleotide sequence ID" value="NZ_CP121195.1"/>
</dbReference>
<dbReference type="GO" id="GO:0016616">
    <property type="term" value="F:oxidoreductase activity, acting on the CH-OH group of donors, NAD or NADP as acceptor"/>
    <property type="evidence" value="ECO:0007669"/>
    <property type="project" value="UniProtKB-ARBA"/>
</dbReference>
<evidence type="ECO:0000256" key="1">
    <source>
        <dbReference type="ARBA" id="ARBA00022723"/>
    </source>
</evidence>
<comment type="cofactor">
    <cofactor evidence="4">
        <name>Zn(2+)</name>
        <dbReference type="ChEBI" id="CHEBI:29105"/>
    </cofactor>
</comment>
<dbReference type="AlphaFoldDB" id="A0AAU7D6I2"/>
<dbReference type="InterPro" id="IPR002328">
    <property type="entry name" value="ADH_Zn_CS"/>
</dbReference>
<evidence type="ECO:0000256" key="3">
    <source>
        <dbReference type="ARBA" id="ARBA00023002"/>
    </source>
</evidence>
<dbReference type="Gene3D" id="3.90.180.10">
    <property type="entry name" value="Medium-chain alcohol dehydrogenases, catalytic domain"/>
    <property type="match status" value="1"/>
</dbReference>
<dbReference type="EMBL" id="CP121195">
    <property type="protein sequence ID" value="XBH12466.1"/>
    <property type="molecule type" value="Genomic_DNA"/>
</dbReference>
<evidence type="ECO:0000256" key="2">
    <source>
        <dbReference type="ARBA" id="ARBA00022833"/>
    </source>
</evidence>
<evidence type="ECO:0000256" key="4">
    <source>
        <dbReference type="RuleBase" id="RU361277"/>
    </source>
</evidence>
<keyword evidence="1 4" id="KW-0479">Metal-binding</keyword>
<evidence type="ECO:0000259" key="5">
    <source>
        <dbReference type="SMART" id="SM00829"/>
    </source>
</evidence>
<dbReference type="Gene3D" id="3.40.50.720">
    <property type="entry name" value="NAD(P)-binding Rossmann-like Domain"/>
    <property type="match status" value="1"/>
</dbReference>
<sequence length="369" mass="39194">MAPIQLYTKVVSLLWLELLRGLQGESVKALVLSGYKQLDLVEMAKPKVGEDDLLIRVRACGICGSDVHGYDGSTGRRLPPIVMGHEAAGIVEAVGGAVTDFQPGDHATFDSTVYCGRCYYCRRGQVNLCDHREVIGVSTPDFRRMGAFAEYVTVPARIAYPLPDAMPFAHAALIEAVSVAVHAVSLTPIAVDDTVVVVGAGMIGLLTLQAALLAGAGRVFVFDVDDTRLELARSLGATGTFNSKIVDPIPEIVKLTCGRGADVALECVGISSTVKLALDAVRKGATVTLVGNVSPMVELALQSTVTRQIRLQGSCASSGEYPTCISLISRGAIRVEPLLSAVAPLHEGDAWFRRLYAREPGLLKVVLQP</sequence>
<keyword evidence="2 4" id="KW-0862">Zinc</keyword>
<dbReference type="Pfam" id="PF08240">
    <property type="entry name" value="ADH_N"/>
    <property type="match status" value="1"/>
</dbReference>
<dbReference type="SUPFAM" id="SSF51735">
    <property type="entry name" value="NAD(P)-binding Rossmann-fold domains"/>
    <property type="match status" value="1"/>
</dbReference>
<keyword evidence="3" id="KW-0560">Oxidoreductase</keyword>
<comment type="similarity">
    <text evidence="4">Belongs to the zinc-containing alcohol dehydrogenase family.</text>
</comment>
<dbReference type="SMART" id="SM00829">
    <property type="entry name" value="PKS_ER"/>
    <property type="match status" value="1"/>
</dbReference>
<name>A0AAU7D6I2_9BACT</name>
<feature type="domain" description="Enoyl reductase (ER)" evidence="5">
    <location>
        <begin position="33"/>
        <end position="367"/>
    </location>
</feature>
<dbReference type="InterPro" id="IPR011032">
    <property type="entry name" value="GroES-like_sf"/>
</dbReference>
<dbReference type="Pfam" id="PF00107">
    <property type="entry name" value="ADH_zinc_N"/>
    <property type="match status" value="1"/>
</dbReference>
<protein>
    <submittedName>
        <fullName evidence="6">Galactitol-1-phosphate 5-dehydrogenase</fullName>
    </submittedName>
</protein>
<dbReference type="InterPro" id="IPR036291">
    <property type="entry name" value="NAD(P)-bd_dom_sf"/>
</dbReference>
<dbReference type="InterPro" id="IPR050129">
    <property type="entry name" value="Zn_alcohol_dh"/>
</dbReference>
<accession>A0AAU7D6I2</accession>
<organism evidence="6">
    <name type="scientific">Edaphobacter paludis</name>
    <dbReference type="NCBI Taxonomy" id="3035702"/>
    <lineage>
        <taxon>Bacteria</taxon>
        <taxon>Pseudomonadati</taxon>
        <taxon>Acidobacteriota</taxon>
        <taxon>Terriglobia</taxon>
        <taxon>Terriglobales</taxon>
        <taxon>Acidobacteriaceae</taxon>
        <taxon>Edaphobacter</taxon>
    </lineage>
</organism>